<evidence type="ECO:0000313" key="3">
    <source>
        <dbReference type="Proteomes" id="UP000031512"/>
    </source>
</evidence>
<dbReference type="KEGG" id="beq:BEWA_034460"/>
<accession>L0AZA1</accession>
<proteinExistence type="predicted"/>
<dbReference type="Proteomes" id="UP000031512">
    <property type="component" value="Chromosome 1"/>
</dbReference>
<keyword evidence="3" id="KW-1185">Reference proteome</keyword>
<name>L0AZA1_THEEQ</name>
<dbReference type="STRING" id="1537102.L0AZA1"/>
<dbReference type="OrthoDB" id="360410at2759"/>
<keyword evidence="1" id="KW-0472">Membrane</keyword>
<dbReference type="AlphaFoldDB" id="L0AZA1"/>
<dbReference type="EMBL" id="CP001669">
    <property type="protein sequence ID" value="AFZ80588.1"/>
    <property type="molecule type" value="Genomic_DNA"/>
</dbReference>
<dbReference type="VEuPathDB" id="PiroplasmaDB:BEWA_034460"/>
<dbReference type="RefSeq" id="XP_004830254.1">
    <property type="nucleotide sequence ID" value="XM_004830197.1"/>
</dbReference>
<evidence type="ECO:0000256" key="1">
    <source>
        <dbReference type="SAM" id="Phobius"/>
    </source>
</evidence>
<reference evidence="2 3" key="1">
    <citation type="journal article" date="2012" name="BMC Genomics">
        <title>Comparative genomic analysis and phylogenetic position of Theileria equi.</title>
        <authorList>
            <person name="Kappmeyer L.S."/>
            <person name="Thiagarajan M."/>
            <person name="Herndon D.R."/>
            <person name="Ramsay J.D."/>
            <person name="Caler E."/>
            <person name="Djikeng A."/>
            <person name="Gillespie J.J."/>
            <person name="Lau A.O."/>
            <person name="Roalson E.H."/>
            <person name="Silva J.C."/>
            <person name="Silva M.G."/>
            <person name="Suarez C.E."/>
            <person name="Ueti M.W."/>
            <person name="Nene V.M."/>
            <person name="Mealey R.H."/>
            <person name="Knowles D.P."/>
            <person name="Brayton K.A."/>
        </authorList>
    </citation>
    <scope>NUCLEOTIDE SEQUENCE [LARGE SCALE GENOMIC DNA]</scope>
    <source>
        <strain evidence="2 3">WA</strain>
    </source>
</reference>
<dbReference type="GeneID" id="15803503"/>
<sequence>MCFVGTGNSNLLHKCKICLYRLMYLCSLQAIAIYFTTILALKLLFGVCYCPESQNISIESESFKKLRWATIGHLYDWGNRKYNGYAEFPVLLKGITEHINSHLSELYSKFTADVSHPS</sequence>
<gene>
    <name evidence="2" type="ORF">BEWA_034460</name>
</gene>
<dbReference type="eggNOG" id="KOG2731">
    <property type="taxonomic scope" value="Eukaryota"/>
</dbReference>
<protein>
    <submittedName>
        <fullName evidence="2">Membrane protein, putative</fullName>
    </submittedName>
</protein>
<keyword evidence="1" id="KW-1133">Transmembrane helix</keyword>
<organism evidence="2 3">
    <name type="scientific">Theileria equi strain WA</name>
    <dbReference type="NCBI Taxonomy" id="1537102"/>
    <lineage>
        <taxon>Eukaryota</taxon>
        <taxon>Sar</taxon>
        <taxon>Alveolata</taxon>
        <taxon>Apicomplexa</taxon>
        <taxon>Aconoidasida</taxon>
        <taxon>Piroplasmida</taxon>
        <taxon>Theileriidae</taxon>
        <taxon>Theileria</taxon>
    </lineage>
</organism>
<evidence type="ECO:0000313" key="2">
    <source>
        <dbReference type="EMBL" id="AFZ80588.1"/>
    </source>
</evidence>
<keyword evidence="1" id="KW-0812">Transmembrane</keyword>
<feature type="transmembrane region" description="Helical" evidence="1">
    <location>
        <begin position="22"/>
        <end position="45"/>
    </location>
</feature>